<sequence length="475" mass="54714">YSQREMETRASKKRAITNQQPPQPQVIVLKRHRVVLGEIPDLSFPQYQPKHKFQVLRNPNLNNSTTTITTLSPLDYSNLDKPLPRNNNPKRSNEEIDEPYVSDIVDYLRTMEMQKKRRPMVGYMENVQTDITSNMRGTLVDWLTEVADEYKLLPETLHLSISYVDRFLSIQPVKRSKFQLLGVSSMLIASKYEEITPPNAVEFCKITDNTYDLKEVLKMESDILNALKFEMGNPNVITFLKWFVGIASENQKTSNLQFEYLCNYLAELSMLDYECIRFLPSVVAASVIFLARFIIQPGVNPWTSSLCECLGYESADLEECVTMLHDLYLSRRAASFKAVRDKYKQNKFKCVANLPSPPENSNLQFEYLCNYLAELSLLDYECIRFLPSVLAASVVFLASFIIRPGVNPWTSSLCECLGYKSADLEECVTMLHDMYLSRRAASFKAVRDKYKQNKFKCVANLPSPPEVPNHYFEEE</sequence>
<accession>A0A2K3PM74</accession>
<dbReference type="Proteomes" id="UP000236291">
    <property type="component" value="Unassembled WGS sequence"/>
</dbReference>
<keyword evidence="3" id="KW-0132">Cell division</keyword>
<evidence type="ECO:0000256" key="5">
    <source>
        <dbReference type="ARBA" id="ARBA00023306"/>
    </source>
</evidence>
<evidence type="ECO:0000256" key="3">
    <source>
        <dbReference type="ARBA" id="ARBA00022618"/>
    </source>
</evidence>
<dbReference type="FunFam" id="1.10.472.10:FF:000013">
    <property type="entry name" value="Cyclin A1"/>
    <property type="match status" value="1"/>
</dbReference>
<dbReference type="Pfam" id="PF00134">
    <property type="entry name" value="Cyclin_N"/>
    <property type="match status" value="1"/>
</dbReference>
<proteinExistence type="inferred from homology"/>
<evidence type="ECO:0000256" key="8">
    <source>
        <dbReference type="SAM" id="MobiDB-lite"/>
    </source>
</evidence>
<feature type="compositionally biased region" description="Basic and acidic residues" evidence="8">
    <location>
        <begin position="1"/>
        <end position="10"/>
    </location>
</feature>
<evidence type="ECO:0000259" key="9">
    <source>
        <dbReference type="SMART" id="SM00385"/>
    </source>
</evidence>
<dbReference type="SUPFAM" id="SSF47954">
    <property type="entry name" value="Cyclin-like"/>
    <property type="match status" value="3"/>
</dbReference>
<dbReference type="PANTHER" id="PTHR10177">
    <property type="entry name" value="CYCLINS"/>
    <property type="match status" value="1"/>
</dbReference>
<dbReference type="ExpressionAtlas" id="A0A2K3PM74">
    <property type="expression patterns" value="baseline"/>
</dbReference>
<dbReference type="InterPro" id="IPR036915">
    <property type="entry name" value="Cyclin-like_sf"/>
</dbReference>
<feature type="domain" description="Cyclin C-terminal" evidence="10">
    <location>
        <begin position="364"/>
        <end position="464"/>
    </location>
</feature>
<evidence type="ECO:0000256" key="6">
    <source>
        <dbReference type="ARBA" id="ARBA00032263"/>
    </source>
</evidence>
<dbReference type="AlphaFoldDB" id="A0A2K3PM74"/>
<evidence type="ECO:0000256" key="1">
    <source>
        <dbReference type="ARBA" id="ARBA00006955"/>
    </source>
</evidence>
<feature type="domain" description="Cyclin-like" evidence="9">
    <location>
        <begin position="241"/>
        <end position="326"/>
    </location>
</feature>
<dbReference type="FunFam" id="1.10.472.10:FF:000220">
    <property type="entry name" value="Cyclin superfamily protein, putative"/>
    <property type="match status" value="1"/>
</dbReference>
<comment type="caution">
    <text evidence="11">The sequence shown here is derived from an EMBL/GenBank/DDBJ whole genome shotgun (WGS) entry which is preliminary data.</text>
</comment>
<protein>
    <recommendedName>
        <fullName evidence="6">B-like cyclin</fullName>
    </recommendedName>
</protein>
<evidence type="ECO:0000313" key="12">
    <source>
        <dbReference type="Proteomes" id="UP000236291"/>
    </source>
</evidence>
<dbReference type="InterPro" id="IPR039361">
    <property type="entry name" value="Cyclin"/>
</dbReference>
<name>A0A2K3PM74_TRIPR</name>
<evidence type="ECO:0000256" key="7">
    <source>
        <dbReference type="RuleBase" id="RU000383"/>
    </source>
</evidence>
<evidence type="ECO:0000259" key="10">
    <source>
        <dbReference type="SMART" id="SM01332"/>
    </source>
</evidence>
<comment type="similarity">
    <text evidence="1">Belongs to the cyclin family. Cyclin AB subfamily.</text>
</comment>
<feature type="domain" description="Cyclin C-terminal" evidence="10">
    <location>
        <begin position="234"/>
        <end position="357"/>
    </location>
</feature>
<dbReference type="SMART" id="SM01332">
    <property type="entry name" value="Cyclin_C"/>
    <property type="match status" value="2"/>
</dbReference>
<feature type="domain" description="Cyclin-like" evidence="9">
    <location>
        <begin position="346"/>
        <end position="433"/>
    </location>
</feature>
<dbReference type="InterPro" id="IPR004367">
    <property type="entry name" value="Cyclin_C-dom"/>
</dbReference>
<evidence type="ECO:0000313" key="11">
    <source>
        <dbReference type="EMBL" id="PNY16378.1"/>
    </source>
</evidence>
<evidence type="ECO:0000256" key="4">
    <source>
        <dbReference type="ARBA" id="ARBA00023127"/>
    </source>
</evidence>
<gene>
    <name evidence="11" type="ORF">L195_g013097</name>
</gene>
<keyword evidence="5" id="KW-0131">Cell cycle</keyword>
<dbReference type="InterPro" id="IPR013763">
    <property type="entry name" value="Cyclin-like_dom"/>
</dbReference>
<dbReference type="EMBL" id="ASHM01008473">
    <property type="protein sequence ID" value="PNY16378.1"/>
    <property type="molecule type" value="Genomic_DNA"/>
</dbReference>
<dbReference type="InterPro" id="IPR048258">
    <property type="entry name" value="Cyclins_cyclin-box"/>
</dbReference>
<feature type="region of interest" description="Disordered" evidence="8">
    <location>
        <begin position="1"/>
        <end position="24"/>
    </location>
</feature>
<reference evidence="11 12" key="2">
    <citation type="journal article" date="2017" name="Front. Plant Sci.">
        <title>Gene Classification and Mining of Molecular Markers Useful in Red Clover (Trifolium pratense) Breeding.</title>
        <authorList>
            <person name="Istvanek J."/>
            <person name="Dluhosova J."/>
            <person name="Dluhos P."/>
            <person name="Patkova L."/>
            <person name="Nedelnik J."/>
            <person name="Repkova J."/>
        </authorList>
    </citation>
    <scope>NUCLEOTIDE SEQUENCE [LARGE SCALE GENOMIC DNA]</scope>
    <source>
        <strain evidence="12">cv. Tatra</strain>
        <tissue evidence="11">Young leaves</tissue>
    </source>
</reference>
<evidence type="ECO:0000256" key="2">
    <source>
        <dbReference type="ARBA" id="ARBA00011177"/>
    </source>
</evidence>
<feature type="non-terminal residue" evidence="11">
    <location>
        <position position="1"/>
    </location>
</feature>
<dbReference type="SMART" id="SM00385">
    <property type="entry name" value="CYCLIN"/>
    <property type="match status" value="3"/>
</dbReference>
<feature type="domain" description="Cyclin-like" evidence="9">
    <location>
        <begin position="141"/>
        <end position="225"/>
    </location>
</feature>
<dbReference type="STRING" id="57577.A0A2K3PM74"/>
<reference evidence="11 12" key="1">
    <citation type="journal article" date="2014" name="Am. J. Bot.">
        <title>Genome assembly and annotation for red clover (Trifolium pratense; Fabaceae).</title>
        <authorList>
            <person name="Istvanek J."/>
            <person name="Jaros M."/>
            <person name="Krenek A."/>
            <person name="Repkova J."/>
        </authorList>
    </citation>
    <scope>NUCLEOTIDE SEQUENCE [LARGE SCALE GENOMIC DNA]</scope>
    <source>
        <strain evidence="12">cv. Tatra</strain>
        <tissue evidence="11">Young leaves</tissue>
    </source>
</reference>
<organism evidence="11 12">
    <name type="scientific">Trifolium pratense</name>
    <name type="common">Red clover</name>
    <dbReference type="NCBI Taxonomy" id="57577"/>
    <lineage>
        <taxon>Eukaryota</taxon>
        <taxon>Viridiplantae</taxon>
        <taxon>Streptophyta</taxon>
        <taxon>Embryophyta</taxon>
        <taxon>Tracheophyta</taxon>
        <taxon>Spermatophyta</taxon>
        <taxon>Magnoliopsida</taxon>
        <taxon>eudicotyledons</taxon>
        <taxon>Gunneridae</taxon>
        <taxon>Pentapetalae</taxon>
        <taxon>rosids</taxon>
        <taxon>fabids</taxon>
        <taxon>Fabales</taxon>
        <taxon>Fabaceae</taxon>
        <taxon>Papilionoideae</taxon>
        <taxon>50 kb inversion clade</taxon>
        <taxon>NPAAA clade</taxon>
        <taxon>Hologalegina</taxon>
        <taxon>IRL clade</taxon>
        <taxon>Trifolieae</taxon>
        <taxon>Trifolium</taxon>
    </lineage>
</organism>
<dbReference type="InterPro" id="IPR006671">
    <property type="entry name" value="Cyclin_N"/>
</dbReference>
<feature type="region of interest" description="Disordered" evidence="8">
    <location>
        <begin position="68"/>
        <end position="96"/>
    </location>
</feature>
<dbReference type="GO" id="GO:0051301">
    <property type="term" value="P:cell division"/>
    <property type="evidence" value="ECO:0007669"/>
    <property type="project" value="UniProtKB-KW"/>
</dbReference>
<comment type="subunit">
    <text evidence="2">Interacts with the CDC2 protein kinase to form a serine/threonine kinase holoenzyme complex also known as maturation promoting factor (MPF). The cyclin subunit imparts substrate specificity to the complex.</text>
</comment>
<dbReference type="FunFam" id="1.10.472.10:FF:000001">
    <property type="entry name" value="G2/mitotic-specific cyclin"/>
    <property type="match status" value="1"/>
</dbReference>
<keyword evidence="4 7" id="KW-0195">Cyclin</keyword>
<dbReference type="Pfam" id="PF02984">
    <property type="entry name" value="Cyclin_C"/>
    <property type="match status" value="2"/>
</dbReference>
<dbReference type="Gene3D" id="1.10.472.10">
    <property type="entry name" value="Cyclin-like"/>
    <property type="match status" value="3"/>
</dbReference>
<dbReference type="PROSITE" id="PS00292">
    <property type="entry name" value="CYCLINS"/>
    <property type="match status" value="1"/>
</dbReference>